<organism evidence="1 2">
    <name type="scientific">Marchantia polymorpha</name>
    <name type="common">Common liverwort</name>
    <name type="synonym">Marchantia aquatica</name>
    <dbReference type="NCBI Taxonomy" id="3197"/>
    <lineage>
        <taxon>Eukaryota</taxon>
        <taxon>Viridiplantae</taxon>
        <taxon>Streptophyta</taxon>
        <taxon>Embryophyta</taxon>
        <taxon>Marchantiophyta</taxon>
        <taxon>Marchantiopsida</taxon>
        <taxon>Marchantiidae</taxon>
        <taxon>Marchantiales</taxon>
        <taxon>Marchantiaceae</taxon>
        <taxon>Marchantia</taxon>
    </lineage>
</organism>
<gene>
    <name evidence="1" type="ORF">MARPO_0088s0039</name>
</gene>
<evidence type="ECO:0000313" key="1">
    <source>
        <dbReference type="EMBL" id="PTQ33493.1"/>
    </source>
</evidence>
<evidence type="ECO:0000313" key="2">
    <source>
        <dbReference type="Proteomes" id="UP000244005"/>
    </source>
</evidence>
<dbReference type="Gramene" id="Mp7g02470.1">
    <property type="protein sequence ID" value="Mp7g02470.1.cds1"/>
    <property type="gene ID" value="Mp7g02470"/>
</dbReference>
<keyword evidence="2" id="KW-1185">Reference proteome</keyword>
<sequence>MARTLERSKSVVQLQDVRSVYSQTHQQQPDEVVCVTLAPRPKSRVTWQPTVVDNEFLGKKCYEKEFFFNQDIWG</sequence>
<dbReference type="EMBL" id="KZ772760">
    <property type="protein sequence ID" value="PTQ33493.1"/>
    <property type="molecule type" value="Genomic_DNA"/>
</dbReference>
<dbReference type="OrthoDB" id="307488at2759"/>
<proteinExistence type="predicted"/>
<accession>A0A2R6WI33</accession>
<dbReference type="Proteomes" id="UP000244005">
    <property type="component" value="Unassembled WGS sequence"/>
</dbReference>
<reference evidence="2" key="1">
    <citation type="journal article" date="2017" name="Cell">
        <title>Insights into land plant evolution garnered from the Marchantia polymorpha genome.</title>
        <authorList>
            <person name="Bowman J.L."/>
            <person name="Kohchi T."/>
            <person name="Yamato K.T."/>
            <person name="Jenkins J."/>
            <person name="Shu S."/>
            <person name="Ishizaki K."/>
            <person name="Yamaoka S."/>
            <person name="Nishihama R."/>
            <person name="Nakamura Y."/>
            <person name="Berger F."/>
            <person name="Adam C."/>
            <person name="Aki S.S."/>
            <person name="Althoff F."/>
            <person name="Araki T."/>
            <person name="Arteaga-Vazquez M.A."/>
            <person name="Balasubrmanian S."/>
            <person name="Barry K."/>
            <person name="Bauer D."/>
            <person name="Boehm C.R."/>
            <person name="Briginshaw L."/>
            <person name="Caballero-Perez J."/>
            <person name="Catarino B."/>
            <person name="Chen F."/>
            <person name="Chiyoda S."/>
            <person name="Chovatia M."/>
            <person name="Davies K.M."/>
            <person name="Delmans M."/>
            <person name="Demura T."/>
            <person name="Dierschke T."/>
            <person name="Dolan L."/>
            <person name="Dorantes-Acosta A.E."/>
            <person name="Eklund D.M."/>
            <person name="Florent S.N."/>
            <person name="Flores-Sandoval E."/>
            <person name="Fujiyama A."/>
            <person name="Fukuzawa H."/>
            <person name="Galik B."/>
            <person name="Grimanelli D."/>
            <person name="Grimwood J."/>
            <person name="Grossniklaus U."/>
            <person name="Hamada T."/>
            <person name="Haseloff J."/>
            <person name="Hetherington A.J."/>
            <person name="Higo A."/>
            <person name="Hirakawa Y."/>
            <person name="Hundley H.N."/>
            <person name="Ikeda Y."/>
            <person name="Inoue K."/>
            <person name="Inoue S.I."/>
            <person name="Ishida S."/>
            <person name="Jia Q."/>
            <person name="Kakita M."/>
            <person name="Kanazawa T."/>
            <person name="Kawai Y."/>
            <person name="Kawashima T."/>
            <person name="Kennedy M."/>
            <person name="Kinose K."/>
            <person name="Kinoshita T."/>
            <person name="Kohara Y."/>
            <person name="Koide E."/>
            <person name="Komatsu K."/>
            <person name="Kopischke S."/>
            <person name="Kubo M."/>
            <person name="Kyozuka J."/>
            <person name="Lagercrantz U."/>
            <person name="Lin S.S."/>
            <person name="Lindquist E."/>
            <person name="Lipzen A.M."/>
            <person name="Lu C.W."/>
            <person name="De Luna E."/>
            <person name="Martienssen R.A."/>
            <person name="Minamino N."/>
            <person name="Mizutani M."/>
            <person name="Mizutani M."/>
            <person name="Mochizuki N."/>
            <person name="Monte I."/>
            <person name="Mosher R."/>
            <person name="Nagasaki H."/>
            <person name="Nakagami H."/>
            <person name="Naramoto S."/>
            <person name="Nishitani K."/>
            <person name="Ohtani M."/>
            <person name="Okamoto T."/>
            <person name="Okumura M."/>
            <person name="Phillips J."/>
            <person name="Pollak B."/>
            <person name="Reinders A."/>
            <person name="Rovekamp M."/>
            <person name="Sano R."/>
            <person name="Sawa S."/>
            <person name="Schmid M.W."/>
            <person name="Shirakawa M."/>
            <person name="Solano R."/>
            <person name="Spunde A."/>
            <person name="Suetsugu N."/>
            <person name="Sugano S."/>
            <person name="Sugiyama A."/>
            <person name="Sun R."/>
            <person name="Suzuki Y."/>
            <person name="Takenaka M."/>
            <person name="Takezawa D."/>
            <person name="Tomogane H."/>
            <person name="Tsuzuki M."/>
            <person name="Ueda T."/>
            <person name="Umeda M."/>
            <person name="Ward J.M."/>
            <person name="Watanabe Y."/>
            <person name="Yazaki K."/>
            <person name="Yokoyama R."/>
            <person name="Yoshitake Y."/>
            <person name="Yotsui I."/>
            <person name="Zachgo S."/>
            <person name="Schmutz J."/>
        </authorList>
    </citation>
    <scope>NUCLEOTIDE SEQUENCE [LARGE SCALE GENOMIC DNA]</scope>
    <source>
        <strain evidence="2">Tak-1</strain>
    </source>
</reference>
<dbReference type="AlphaFoldDB" id="A0A2R6WI33"/>
<name>A0A2R6WI33_MARPO</name>
<protein>
    <submittedName>
        <fullName evidence="1">Uncharacterized protein</fullName>
    </submittedName>
</protein>